<dbReference type="Pfam" id="PF07885">
    <property type="entry name" value="Ion_trans_2"/>
    <property type="match status" value="1"/>
</dbReference>
<dbReference type="OrthoDB" id="297496at2759"/>
<feature type="compositionally biased region" description="Basic and acidic residues" evidence="1">
    <location>
        <begin position="33"/>
        <end position="46"/>
    </location>
</feature>
<evidence type="ECO:0000259" key="3">
    <source>
        <dbReference type="Pfam" id="PF07885"/>
    </source>
</evidence>
<keyword evidence="5" id="KW-1185">Reference proteome</keyword>
<evidence type="ECO:0000256" key="1">
    <source>
        <dbReference type="SAM" id="MobiDB-lite"/>
    </source>
</evidence>
<accession>A0A1R1PID4</accession>
<reference evidence="5" key="1">
    <citation type="submission" date="2017-01" db="EMBL/GenBank/DDBJ databases">
        <authorList>
            <person name="Wang Y."/>
            <person name="White M."/>
            <person name="Kvist S."/>
            <person name="Moncalvo J.-M."/>
        </authorList>
    </citation>
    <scope>NUCLEOTIDE SEQUENCE [LARGE SCALE GENOMIC DNA]</scope>
    <source>
        <strain evidence="5">COL-18-3</strain>
    </source>
</reference>
<dbReference type="AlphaFoldDB" id="A0A1R1PID4"/>
<feature type="domain" description="Potassium channel" evidence="3">
    <location>
        <begin position="106"/>
        <end position="152"/>
    </location>
</feature>
<evidence type="ECO:0000256" key="2">
    <source>
        <dbReference type="SAM" id="Phobius"/>
    </source>
</evidence>
<keyword evidence="2" id="KW-0472">Membrane</keyword>
<evidence type="ECO:0000313" key="4">
    <source>
        <dbReference type="EMBL" id="OMH80744.1"/>
    </source>
</evidence>
<dbReference type="EMBL" id="LSSK01001088">
    <property type="protein sequence ID" value="OMH80744.1"/>
    <property type="molecule type" value="Genomic_DNA"/>
</dbReference>
<gene>
    <name evidence="4" type="ORF">AX774_g5808</name>
</gene>
<name>A0A1R1PID4_ZANCU</name>
<dbReference type="SUPFAM" id="SSF81324">
    <property type="entry name" value="Voltage-gated potassium channels"/>
    <property type="match status" value="1"/>
</dbReference>
<proteinExistence type="predicted"/>
<sequence length="323" mass="36849">MARNEQPQFEYSDTEDYTSTSSSGDMSGTSFSSDHKVKVKFKEPQPHKRKRVTGYRKSNHKYKGKSKTKYDHDNSHQYSQKSKKRLEKDNNRLVEISVTEGSLFARWVTATTTGFGDYVPTTSLAKFIMVPWAIFGIMIMSIYAINFGNFVVSLLDVYKLRKMAQLISEQLALKINDIDKRTGLLTRKRIFRSTMKKAKGKKLQIGLTNTGFHIAGLVKKHNVGDDNVHNDGHSPHGHQTEKSNDHPVTKYIENHLAGGILTTHHHHNYDKDTPFVQYDALEQQIVALKSSSRITLSLGLVIVFLLGVWVFFVTLFHIFQDNE</sequence>
<feature type="region of interest" description="Disordered" evidence="1">
    <location>
        <begin position="225"/>
        <end position="245"/>
    </location>
</feature>
<dbReference type="Proteomes" id="UP000188320">
    <property type="component" value="Unassembled WGS sequence"/>
</dbReference>
<keyword evidence="2" id="KW-0812">Transmembrane</keyword>
<feature type="compositionally biased region" description="Low complexity" evidence="1">
    <location>
        <begin position="17"/>
        <end position="32"/>
    </location>
</feature>
<dbReference type="InterPro" id="IPR013099">
    <property type="entry name" value="K_chnl_dom"/>
</dbReference>
<feature type="transmembrane region" description="Helical" evidence="2">
    <location>
        <begin position="132"/>
        <end position="155"/>
    </location>
</feature>
<feature type="transmembrane region" description="Helical" evidence="2">
    <location>
        <begin position="298"/>
        <end position="319"/>
    </location>
</feature>
<evidence type="ECO:0000313" key="5">
    <source>
        <dbReference type="Proteomes" id="UP000188320"/>
    </source>
</evidence>
<keyword evidence="2" id="KW-1133">Transmembrane helix</keyword>
<organism evidence="4 5">
    <name type="scientific">Zancudomyces culisetae</name>
    <name type="common">Gut fungus</name>
    <name type="synonym">Smittium culisetae</name>
    <dbReference type="NCBI Taxonomy" id="1213189"/>
    <lineage>
        <taxon>Eukaryota</taxon>
        <taxon>Fungi</taxon>
        <taxon>Fungi incertae sedis</taxon>
        <taxon>Zoopagomycota</taxon>
        <taxon>Kickxellomycotina</taxon>
        <taxon>Harpellomycetes</taxon>
        <taxon>Harpellales</taxon>
        <taxon>Legeriomycetaceae</taxon>
        <taxon>Zancudomyces</taxon>
    </lineage>
</organism>
<comment type="caution">
    <text evidence="4">The sequence shown here is derived from an EMBL/GenBank/DDBJ whole genome shotgun (WGS) entry which is preliminary data.</text>
</comment>
<feature type="compositionally biased region" description="Basic residues" evidence="1">
    <location>
        <begin position="47"/>
        <end position="67"/>
    </location>
</feature>
<protein>
    <recommendedName>
        <fullName evidence="3">Potassium channel domain-containing protein</fullName>
    </recommendedName>
</protein>
<dbReference type="Gene3D" id="1.10.287.70">
    <property type="match status" value="1"/>
</dbReference>
<feature type="region of interest" description="Disordered" evidence="1">
    <location>
        <begin position="1"/>
        <end position="86"/>
    </location>
</feature>